<dbReference type="PROSITE" id="PS01071">
    <property type="entry name" value="GRPE"/>
    <property type="match status" value="1"/>
</dbReference>
<evidence type="ECO:0000313" key="9">
    <source>
        <dbReference type="Proteomes" id="UP001293791"/>
    </source>
</evidence>
<dbReference type="SUPFAM" id="SSF51064">
    <property type="entry name" value="Head domain of nucleotide exchange factor GrpE"/>
    <property type="match status" value="1"/>
</dbReference>
<evidence type="ECO:0000256" key="6">
    <source>
        <dbReference type="RuleBase" id="RU004478"/>
    </source>
</evidence>
<keyword evidence="2 4" id="KW-0346">Stress response</keyword>
<dbReference type="Gene3D" id="3.90.20.20">
    <property type="match status" value="1"/>
</dbReference>
<comment type="subunit">
    <text evidence="4">Homodimer.</text>
</comment>
<dbReference type="PRINTS" id="PR00773">
    <property type="entry name" value="GRPEPROTEIN"/>
</dbReference>
<dbReference type="HAMAP" id="MF_01151">
    <property type="entry name" value="GrpE"/>
    <property type="match status" value="1"/>
</dbReference>
<evidence type="ECO:0000256" key="7">
    <source>
        <dbReference type="SAM" id="Coils"/>
    </source>
</evidence>
<comment type="caution">
    <text evidence="8">The sequence shown here is derived from an EMBL/GenBank/DDBJ whole genome shotgun (WGS) entry which is preliminary data.</text>
</comment>
<dbReference type="Proteomes" id="UP001293791">
    <property type="component" value="Unassembled WGS sequence"/>
</dbReference>
<proteinExistence type="inferred from homology"/>
<comment type="subcellular location">
    <subcellularLocation>
        <location evidence="4">Cytoplasm</location>
    </subcellularLocation>
</comment>
<reference evidence="8 9" key="1">
    <citation type="submission" date="2023-02" db="EMBL/GenBank/DDBJ databases">
        <title>Host association and intracellularity evolved multiple times independently in the Rickettsiales.</title>
        <authorList>
            <person name="Castelli M."/>
            <person name="Nardi T."/>
            <person name="Gammuto L."/>
            <person name="Bellinzona G."/>
            <person name="Sabaneyeva E."/>
            <person name="Potekhin A."/>
            <person name="Serra V."/>
            <person name="Petroni G."/>
            <person name="Sassera D."/>
        </authorList>
    </citation>
    <scope>NUCLEOTIDE SEQUENCE [LARGE SCALE GENOMIC DNA]</scope>
    <source>
        <strain evidence="8 9">BOD18</strain>
    </source>
</reference>
<dbReference type="InterPro" id="IPR013805">
    <property type="entry name" value="GrpE_CC"/>
</dbReference>
<dbReference type="Gene3D" id="2.30.22.10">
    <property type="entry name" value="Head domain of nucleotide exchange factor GrpE"/>
    <property type="match status" value="1"/>
</dbReference>
<dbReference type="Pfam" id="PF01025">
    <property type="entry name" value="GrpE"/>
    <property type="match status" value="1"/>
</dbReference>
<keyword evidence="9" id="KW-1185">Reference proteome</keyword>
<dbReference type="PANTHER" id="PTHR21237">
    <property type="entry name" value="GRPE PROTEIN"/>
    <property type="match status" value="1"/>
</dbReference>
<dbReference type="InterPro" id="IPR009012">
    <property type="entry name" value="GrpE_head"/>
</dbReference>
<dbReference type="SUPFAM" id="SSF58014">
    <property type="entry name" value="Coiled-coil domain of nucleotide exchange factor GrpE"/>
    <property type="match status" value="1"/>
</dbReference>
<evidence type="ECO:0000313" key="8">
    <source>
        <dbReference type="EMBL" id="MDZ5762210.1"/>
    </source>
</evidence>
<evidence type="ECO:0000256" key="1">
    <source>
        <dbReference type="ARBA" id="ARBA00009054"/>
    </source>
</evidence>
<dbReference type="CDD" id="cd00446">
    <property type="entry name" value="GrpE"/>
    <property type="match status" value="1"/>
</dbReference>
<keyword evidence="4" id="KW-0963">Cytoplasm</keyword>
<comment type="similarity">
    <text evidence="1 4 6">Belongs to the GrpE family.</text>
</comment>
<name>A0ABU5L7W5_9RICK</name>
<sequence length="188" mass="21371">MSIKDKIIKSREQAEGQIGDKVEGDNLKNSEYDKLEELQDQILKLKESLLRQAADNENIIKRSQRQMQETKDYAIASFAEDMVEVFENFHRASSVESISDEGSISNMKEGLEMIKKMMGDSLAKYGIERIFPLNEEFSHEYHQAIKQVSDNSKPNNSILEVVQAGYKIKNRLIKPAIVCVNVINGSNT</sequence>
<dbReference type="RefSeq" id="WP_322497688.1">
    <property type="nucleotide sequence ID" value="NZ_JARGYT010000027.1"/>
</dbReference>
<gene>
    <name evidence="4" type="primary">grpE</name>
    <name evidence="8" type="ORF">Cyrtocomes_00583</name>
</gene>
<feature type="coiled-coil region" evidence="7">
    <location>
        <begin position="28"/>
        <end position="66"/>
    </location>
</feature>
<evidence type="ECO:0000256" key="2">
    <source>
        <dbReference type="ARBA" id="ARBA00023016"/>
    </source>
</evidence>
<keyword evidence="3 4" id="KW-0143">Chaperone</keyword>
<dbReference type="EMBL" id="JARGYT010000027">
    <property type="protein sequence ID" value="MDZ5762210.1"/>
    <property type="molecule type" value="Genomic_DNA"/>
</dbReference>
<keyword evidence="7" id="KW-0175">Coiled coil</keyword>
<protein>
    <recommendedName>
        <fullName evidence="4 5">Protein GrpE</fullName>
    </recommendedName>
    <alternativeName>
        <fullName evidence="4">HSP-70 cofactor</fullName>
    </alternativeName>
</protein>
<evidence type="ECO:0000256" key="3">
    <source>
        <dbReference type="ARBA" id="ARBA00023186"/>
    </source>
</evidence>
<evidence type="ECO:0000256" key="4">
    <source>
        <dbReference type="HAMAP-Rule" id="MF_01151"/>
    </source>
</evidence>
<organism evidence="8 9">
    <name type="scientific">Candidatus Cyrtobacter comes</name>
    <dbReference type="NCBI Taxonomy" id="675776"/>
    <lineage>
        <taxon>Bacteria</taxon>
        <taxon>Pseudomonadati</taxon>
        <taxon>Pseudomonadota</taxon>
        <taxon>Alphaproteobacteria</taxon>
        <taxon>Rickettsiales</taxon>
        <taxon>Candidatus Midichloriaceae</taxon>
        <taxon>Candidatus Cyrtobacter</taxon>
    </lineage>
</organism>
<comment type="function">
    <text evidence="4 5">Participates actively in the response to hyperosmotic and heat shock by preventing the aggregation of stress-denatured proteins, in association with DnaK and GrpE. It is the nucleotide exchange factor for DnaK and may function as a thermosensor. Unfolded proteins bind initially to DnaJ; upon interaction with the DnaJ-bound protein, DnaK hydrolyzes its bound ATP, resulting in the formation of a stable complex. GrpE releases ADP from DnaK; ATP binding to DnaK triggers the release of the substrate protein, thus completing the reaction cycle. Several rounds of ATP-dependent interactions between DnaJ, DnaK and GrpE are required for fully efficient folding.</text>
</comment>
<dbReference type="InterPro" id="IPR000740">
    <property type="entry name" value="GrpE"/>
</dbReference>
<evidence type="ECO:0000256" key="5">
    <source>
        <dbReference type="RuleBase" id="RU000639"/>
    </source>
</evidence>
<accession>A0ABU5L7W5</accession>
<dbReference type="PANTHER" id="PTHR21237:SF23">
    <property type="entry name" value="GRPE PROTEIN HOMOLOG, MITOCHONDRIAL"/>
    <property type="match status" value="1"/>
</dbReference>